<dbReference type="Proteomes" id="UP000828251">
    <property type="component" value="Unassembled WGS sequence"/>
</dbReference>
<feature type="region of interest" description="Disordered" evidence="1">
    <location>
        <begin position="487"/>
        <end position="528"/>
    </location>
</feature>
<dbReference type="SUPFAM" id="SSF103657">
    <property type="entry name" value="BAR/IMD domain-like"/>
    <property type="match status" value="1"/>
</dbReference>
<organism evidence="3 4">
    <name type="scientific">Gossypium stocksii</name>
    <dbReference type="NCBI Taxonomy" id="47602"/>
    <lineage>
        <taxon>Eukaryota</taxon>
        <taxon>Viridiplantae</taxon>
        <taxon>Streptophyta</taxon>
        <taxon>Embryophyta</taxon>
        <taxon>Tracheophyta</taxon>
        <taxon>Spermatophyta</taxon>
        <taxon>Magnoliopsida</taxon>
        <taxon>eudicotyledons</taxon>
        <taxon>Gunneridae</taxon>
        <taxon>Pentapetalae</taxon>
        <taxon>rosids</taxon>
        <taxon>malvids</taxon>
        <taxon>Malvales</taxon>
        <taxon>Malvaceae</taxon>
        <taxon>Malvoideae</taxon>
        <taxon>Gossypium</taxon>
    </lineage>
</organism>
<feature type="domain" description="BAR" evidence="2">
    <location>
        <begin position="81"/>
        <end position="231"/>
    </location>
</feature>
<sequence length="627" mass="69466">MKTSLRRLRGLAHHKHGGEAKQRPDVLALPQLDELAQASQDMQDMRDCYEGLLYAAAATTNCAYEFSDSLREMGTCLLAKTALNDDEESGKVLLMLGKVQFKLQKLLDSYRSHISQTITIPSESLLNELRTVEDMKRQCDEKRNVYEHMAMRYKEKGRSKGRKGDNFSMQQLQVAHDEYDDEATLFVFRLKSLKQGQSRSLLTQAARHHAAQLNFFRKALISLEEIEQHVQKVTEQQHIDYRFSGLEDDDGDNGDDNENYENDDDDYYSDDYDDEDDGELSFDYGLDDQNQNMVPTSRHSMELDQVGPTFPQASMLEASKENLERSHRHSFSFRGEIRNSSQSAPLFAENKSEPSEKIQPLPSRKSSSYVLPTPVATKGSIGLGKPAPQSYETIWHSSPLELHKYQRLLRDEKISGSAVINSQAVLKESNKPASSTQLPPPLVDKVLLSRVSPAAASDSKKIKCKPVSVEHLQSFSGPILRNPMSQLQAASPKVSPNASPPFVSSPKISELHELPRPPATSASKSSRPLGLVGYSGPLMPGGQVLSATNKSAVSRAASPLPQPPDVVTRSFSIPSSDRRVMSLPVFKPLETAIVSGMSQDVASPPLTPITLAQIQPSSTSSKSVNRN</sequence>
<feature type="compositionally biased region" description="Acidic residues" evidence="1">
    <location>
        <begin position="246"/>
        <end position="280"/>
    </location>
</feature>
<dbReference type="InterPro" id="IPR037488">
    <property type="entry name" value="At2g33490-like"/>
</dbReference>
<accession>A0A9D3VXV4</accession>
<dbReference type="EMBL" id="JAIQCV010000005">
    <property type="protein sequence ID" value="KAH1098501.1"/>
    <property type="molecule type" value="Genomic_DNA"/>
</dbReference>
<dbReference type="Pfam" id="PF03114">
    <property type="entry name" value="BAR"/>
    <property type="match status" value="1"/>
</dbReference>
<comment type="caution">
    <text evidence="3">The sequence shown here is derived from an EMBL/GenBank/DDBJ whole genome shotgun (WGS) entry which is preliminary data.</text>
</comment>
<gene>
    <name evidence="3" type="ORF">J1N35_015422</name>
</gene>
<reference evidence="3 4" key="1">
    <citation type="journal article" date="2021" name="Plant Biotechnol. J.">
        <title>Multi-omics assisted identification of the key and species-specific regulatory components of drought-tolerant mechanisms in Gossypium stocksii.</title>
        <authorList>
            <person name="Yu D."/>
            <person name="Ke L."/>
            <person name="Zhang D."/>
            <person name="Wu Y."/>
            <person name="Sun Y."/>
            <person name="Mei J."/>
            <person name="Sun J."/>
            <person name="Sun Y."/>
        </authorList>
    </citation>
    <scope>NUCLEOTIDE SEQUENCE [LARGE SCALE GENOMIC DNA]</scope>
    <source>
        <strain evidence="4">cv. E1</strain>
        <tissue evidence="3">Leaf</tissue>
    </source>
</reference>
<proteinExistence type="predicted"/>
<dbReference type="AlphaFoldDB" id="A0A9D3VXV4"/>
<evidence type="ECO:0000313" key="3">
    <source>
        <dbReference type="EMBL" id="KAH1098501.1"/>
    </source>
</evidence>
<dbReference type="PANTHER" id="PTHR34119:SF1">
    <property type="entry name" value="OS04G0394700 PROTEIN"/>
    <property type="match status" value="1"/>
</dbReference>
<evidence type="ECO:0000256" key="1">
    <source>
        <dbReference type="SAM" id="MobiDB-lite"/>
    </source>
</evidence>
<feature type="region of interest" description="Disordered" evidence="1">
    <location>
        <begin position="244"/>
        <end position="294"/>
    </location>
</feature>
<dbReference type="CDD" id="cd07307">
    <property type="entry name" value="BAR"/>
    <property type="match status" value="1"/>
</dbReference>
<evidence type="ECO:0000313" key="4">
    <source>
        <dbReference type="Proteomes" id="UP000828251"/>
    </source>
</evidence>
<protein>
    <recommendedName>
        <fullName evidence="2">BAR domain-containing protein</fullName>
    </recommendedName>
</protein>
<feature type="region of interest" description="Disordered" evidence="1">
    <location>
        <begin position="549"/>
        <end position="571"/>
    </location>
</feature>
<feature type="region of interest" description="Disordered" evidence="1">
    <location>
        <begin position="342"/>
        <end position="371"/>
    </location>
</feature>
<feature type="compositionally biased region" description="Basic residues" evidence="1">
    <location>
        <begin position="1"/>
        <end position="16"/>
    </location>
</feature>
<dbReference type="PANTHER" id="PTHR34119">
    <property type="entry name" value="HYDROXYPROLINE-RICH GLYCOPROTEIN-LIKE"/>
    <property type="match status" value="1"/>
</dbReference>
<evidence type="ECO:0000259" key="2">
    <source>
        <dbReference type="Pfam" id="PF03114"/>
    </source>
</evidence>
<name>A0A9D3VXV4_9ROSI</name>
<dbReference type="GO" id="GO:0005737">
    <property type="term" value="C:cytoplasm"/>
    <property type="evidence" value="ECO:0007669"/>
    <property type="project" value="InterPro"/>
</dbReference>
<dbReference type="OrthoDB" id="1925034at2759"/>
<feature type="compositionally biased region" description="Polar residues" evidence="1">
    <location>
        <begin position="487"/>
        <end position="497"/>
    </location>
</feature>
<keyword evidence="4" id="KW-1185">Reference proteome</keyword>
<dbReference type="InterPro" id="IPR027267">
    <property type="entry name" value="AH/BAR_dom_sf"/>
</dbReference>
<feature type="region of interest" description="Disordered" evidence="1">
    <location>
        <begin position="1"/>
        <end position="23"/>
    </location>
</feature>
<dbReference type="Gene3D" id="1.20.1270.60">
    <property type="entry name" value="Arfaptin homology (AH) domain/BAR domain"/>
    <property type="match status" value="1"/>
</dbReference>
<dbReference type="InterPro" id="IPR004148">
    <property type="entry name" value="BAR_dom"/>
</dbReference>